<dbReference type="InterPro" id="IPR001138">
    <property type="entry name" value="Zn2Cys6_DnaBD"/>
</dbReference>
<proteinExistence type="predicted"/>
<feature type="compositionally biased region" description="Acidic residues" evidence="2">
    <location>
        <begin position="776"/>
        <end position="805"/>
    </location>
</feature>
<dbReference type="PROSITE" id="PS00463">
    <property type="entry name" value="ZN2_CY6_FUNGAL_1"/>
    <property type="match status" value="1"/>
</dbReference>
<dbReference type="CDD" id="cd00067">
    <property type="entry name" value="GAL4"/>
    <property type="match status" value="1"/>
</dbReference>
<accession>A0ABR2IGN5</accession>
<dbReference type="Pfam" id="PF00172">
    <property type="entry name" value="Zn_clus"/>
    <property type="match status" value="1"/>
</dbReference>
<feature type="compositionally biased region" description="Polar residues" evidence="2">
    <location>
        <begin position="237"/>
        <end position="267"/>
    </location>
</feature>
<feature type="region of interest" description="Disordered" evidence="2">
    <location>
        <begin position="739"/>
        <end position="805"/>
    </location>
</feature>
<evidence type="ECO:0000256" key="1">
    <source>
        <dbReference type="ARBA" id="ARBA00023242"/>
    </source>
</evidence>
<feature type="compositionally biased region" description="Acidic residues" evidence="2">
    <location>
        <begin position="756"/>
        <end position="767"/>
    </location>
</feature>
<evidence type="ECO:0000259" key="3">
    <source>
        <dbReference type="PROSITE" id="PS50048"/>
    </source>
</evidence>
<dbReference type="EMBL" id="JAPCWZ010000005">
    <property type="protein sequence ID" value="KAK8862530.1"/>
    <property type="molecule type" value="Genomic_DNA"/>
</dbReference>
<dbReference type="SMART" id="SM00066">
    <property type="entry name" value="GAL4"/>
    <property type="match status" value="1"/>
</dbReference>
<feature type="region of interest" description="Disordered" evidence="2">
    <location>
        <begin position="139"/>
        <end position="332"/>
    </location>
</feature>
<gene>
    <name evidence="4" type="ORF">PGQ11_008765</name>
</gene>
<reference evidence="4 5" key="1">
    <citation type="journal article" date="2024" name="IMA Fungus">
        <title>Apiospora arundinis, a panoply of carbohydrate-active enzymes and secondary metabolites.</title>
        <authorList>
            <person name="Sorensen T."/>
            <person name="Petersen C."/>
            <person name="Muurmann A.T."/>
            <person name="Christiansen J.V."/>
            <person name="Brundto M.L."/>
            <person name="Overgaard C.K."/>
            <person name="Boysen A.T."/>
            <person name="Wollenberg R.D."/>
            <person name="Larsen T.O."/>
            <person name="Sorensen J.L."/>
            <person name="Nielsen K.L."/>
            <person name="Sondergaard T.E."/>
        </authorList>
    </citation>
    <scope>NUCLEOTIDE SEQUENCE [LARGE SCALE GENOMIC DNA]</scope>
    <source>
        <strain evidence="4 5">AAU 773</strain>
    </source>
</reference>
<sequence>MDSYGQNFDSSDKVDNFGNMDFNNNNLSMFSEGSFDLDPIDMNYTDFMFNDTGDNTGSPNTFRGVQDQVPVNNDNLSSLNPFGLGAAENRVGNLYSDPSAMQDFATGLDFAPMGQELVDPTLMASSNMDTNTNFQFNLQDPMQASNPGNANQSQNDFPDMSGYFGSPNMQTNSPDMNRFVNPAWLHYGSQNPSSPVAGNSETHTPQNANTGGLLLPQVEPSEPGIQNYPSPEGLGDNSFSMAQGQATGSSLQANNDNVYSGNVSTSGATSAAARHSPSPSPESSIDAAPAPVSAPESTVPIRKCRKRKATPEPSPEPSPEPEAAGEGQARPQKRLKLKQFSCELCRKKKVKCNGEIGKTCSNCIKHRKTCVIDGKDGRTKNTTFGQLLDKLEKNHYLIKEIIYLGDRAIEDEQSFALFKAGWKNSPNVSNLFHVFAATPDEHRVEWETKFKQDAATTCTTAFNEILNYVHSMSEGKPKVKEVRPLMDRLKRTSRSLLFNGYQSLESLSKKDHVIDRTEWNDLYQWWDQASLVEMDHNNEYLQGLYKGYLQERGKLNPVYLKGLCGKWQRTEQCRINANITPSHSVVAANYMQPPQAPQPMVSSPAQEPQIIPEAHTDTIAVNTEAQAPVSFPNVPASVEAQLCEVLGAAGYGQPEQLAIDPALQQSAIEGEQAPIVANYNDDMMDINDAGAIPPDHEPLEPLFPDLEGSSPSSSKDSVHQLFLDAFAELDQERALLAEAEEDNWAGEPSAGSVDTMELDEAEADNWAEDLFGGPVDEMELDEEEGSGADESETSEADESEISEEE</sequence>
<feature type="compositionally biased region" description="Polar residues" evidence="2">
    <location>
        <begin position="188"/>
        <end position="210"/>
    </location>
</feature>
<comment type="caution">
    <text evidence="4">The sequence shown here is derived from an EMBL/GenBank/DDBJ whole genome shotgun (WGS) entry which is preliminary data.</text>
</comment>
<keyword evidence="5" id="KW-1185">Reference proteome</keyword>
<dbReference type="InterPro" id="IPR036864">
    <property type="entry name" value="Zn2-C6_fun-type_DNA-bd_sf"/>
</dbReference>
<dbReference type="Proteomes" id="UP001390339">
    <property type="component" value="Unassembled WGS sequence"/>
</dbReference>
<keyword evidence="1" id="KW-0539">Nucleus</keyword>
<feature type="compositionally biased region" description="Low complexity" evidence="2">
    <location>
        <begin position="268"/>
        <end position="291"/>
    </location>
</feature>
<feature type="region of interest" description="Disordered" evidence="2">
    <location>
        <begin position="686"/>
        <end position="717"/>
    </location>
</feature>
<dbReference type="SUPFAM" id="SSF57701">
    <property type="entry name" value="Zn2/Cys6 DNA-binding domain"/>
    <property type="match status" value="1"/>
</dbReference>
<feature type="domain" description="Zn(2)-C6 fungal-type" evidence="3">
    <location>
        <begin position="341"/>
        <end position="372"/>
    </location>
</feature>
<evidence type="ECO:0000256" key="2">
    <source>
        <dbReference type="SAM" id="MobiDB-lite"/>
    </source>
</evidence>
<feature type="compositionally biased region" description="Polar residues" evidence="2">
    <location>
        <begin position="139"/>
        <end position="156"/>
    </location>
</feature>
<name>A0ABR2IGN5_9PEZI</name>
<evidence type="ECO:0000313" key="4">
    <source>
        <dbReference type="EMBL" id="KAK8862530.1"/>
    </source>
</evidence>
<dbReference type="Gene3D" id="4.10.240.10">
    <property type="entry name" value="Zn(2)-C6 fungal-type DNA-binding domain"/>
    <property type="match status" value="1"/>
</dbReference>
<dbReference type="PROSITE" id="PS50048">
    <property type="entry name" value="ZN2_CY6_FUNGAL_2"/>
    <property type="match status" value="1"/>
</dbReference>
<protein>
    <recommendedName>
        <fullName evidence="3">Zn(2)-C6 fungal-type domain-containing protein</fullName>
    </recommendedName>
</protein>
<organism evidence="4 5">
    <name type="scientific">Apiospora arundinis</name>
    <dbReference type="NCBI Taxonomy" id="335852"/>
    <lineage>
        <taxon>Eukaryota</taxon>
        <taxon>Fungi</taxon>
        <taxon>Dikarya</taxon>
        <taxon>Ascomycota</taxon>
        <taxon>Pezizomycotina</taxon>
        <taxon>Sordariomycetes</taxon>
        <taxon>Xylariomycetidae</taxon>
        <taxon>Amphisphaeriales</taxon>
        <taxon>Apiosporaceae</taxon>
        <taxon>Apiospora</taxon>
    </lineage>
</organism>
<evidence type="ECO:0000313" key="5">
    <source>
        <dbReference type="Proteomes" id="UP001390339"/>
    </source>
</evidence>